<dbReference type="SUPFAM" id="SSF63825">
    <property type="entry name" value="YWTD domain"/>
    <property type="match status" value="4"/>
</dbReference>
<dbReference type="PROSITE" id="PS01186">
    <property type="entry name" value="EGF_2"/>
    <property type="match status" value="2"/>
</dbReference>
<evidence type="ECO:0000256" key="7">
    <source>
        <dbReference type="ARBA" id="ARBA00022737"/>
    </source>
</evidence>
<dbReference type="SUPFAM" id="SSF57424">
    <property type="entry name" value="LDL receptor-like module"/>
    <property type="match status" value="12"/>
</dbReference>
<evidence type="ECO:0000256" key="10">
    <source>
        <dbReference type="ARBA" id="ARBA00023157"/>
    </source>
</evidence>
<feature type="chain" id="PRO_5047044590" evidence="17">
    <location>
        <begin position="23"/>
        <end position="2112"/>
    </location>
</feature>
<feature type="disulfide bond" evidence="14">
    <location>
        <begin position="978"/>
        <end position="993"/>
    </location>
</feature>
<dbReference type="CDD" id="cd00054">
    <property type="entry name" value="EGF_CA"/>
    <property type="match status" value="2"/>
</dbReference>
<dbReference type="SMART" id="SM00192">
    <property type="entry name" value="LDLa"/>
    <property type="match status" value="13"/>
</dbReference>
<dbReference type="PANTHER" id="PTHR22722:SF12">
    <property type="entry name" value="EGF-LIKE DOMAIN-CONTAINING PROTEIN"/>
    <property type="match status" value="1"/>
</dbReference>
<feature type="disulfide bond" evidence="14">
    <location>
        <begin position="146"/>
        <end position="158"/>
    </location>
</feature>
<dbReference type="SMART" id="SM00181">
    <property type="entry name" value="EGF"/>
    <property type="match status" value="8"/>
</dbReference>
<keyword evidence="8 16" id="KW-1133">Transmembrane helix</keyword>
<keyword evidence="7" id="KW-0677">Repeat</keyword>
<feature type="disulfide bond" evidence="14">
    <location>
        <begin position="165"/>
        <end position="180"/>
    </location>
</feature>
<dbReference type="PROSITE" id="PS01209">
    <property type="entry name" value="LDLRA_1"/>
    <property type="match status" value="6"/>
</dbReference>
<dbReference type="InterPro" id="IPR000742">
    <property type="entry name" value="EGF"/>
</dbReference>
<sequence>MLLLLFSLVLVSLGDSIGRSEAGELECNRTLQVACGEKCIPVAWLCNGEQECPDGSDEQCEQTCLGHPQAWQCDNGKCIPASWLCDGASDCLDGSDEVNCESLTACPDYKIHCPGKARCLDVGEPCDAHQNCEDGSINAHCPHTRCLAGQWQCQNRACVMDSWRCDGIDHCGDASDEQDCASCPEGAVSCDGGKCIPESRMCDGRPDCADGADEPRTCDRVSLCSPGCAGTYSVDQAGFELRDLPGSAAQVLGVKSKNCSLLNGGCEGPCSDTRWGVRCSCTPGWRLQPDGWSCGDVDECSLAYGPCGQLCHNTPGSYSCGCIQGHQLYNGTDCRVTDDDVKILIATDKELRILDRRTGIHEMLIPVKSRPSSVAYDLNRNMYFWVDKVLNVFVFGKPNSVPLYPELPPVSSISLDWVTGQLYWASSSARVICAGLSDGRGYVKILEKDLVPEELVVFPAKRYLYWVDRGENGVKTIETAGMDGSDRRMLAVVTTEEPLGLTLDHMTGRLYWISGYKESIETLNVDGSGRHTFPRVFFKDEDPVGLAVFENAFFWANQTQLIRTSPSSPKEREVLLQASLSAFSVLHKTQQPKIADTRHVSQVLAATYASCPLSIPRGTSVSVRRDCFFHLLVHAMKLKVVFSSGKRLYLLKVSSMGSAIERTLVEEHAGNLYLLDIDWKRNFIYWSNAQGHLVYSAGYSGEKQEISTQHTVCSANVDISTGNLFWVPCDRRTIQKTRMPGAESHTLHGTRNIILQLLLDWPRSVLYWVESGKPLQSMTLDGKNRQEVWRGTWAADTRMTLDLGSASILWTTKGLGLHSLSLLKNRTCSLNTSWSDVVMVAHAPYLLTADKAALVLWNRKTLEPFSTLKEPHIKKMIILAENQEVPVDGKGCIPRDSLCNGEDDCQDGSDEKNCFQICHQPGVFQCLDGSRCLEERYHCDGAQHCSDGSDELGCWRPADDCSLRCDNKTRCIPKSWRCDGKADCSDRRDEQGCLHEKCSSSDFQCANGQCISSSLHCDGNRDCLDHSDEEGCPVAWSLQCAEGAMKCQKSGECVLAEWICDHDVDCKDGSDEKDCGLKVISCGPRQWACGSGDQCVPDFWHCDGQSDCRDGSDEAGCAPQKCRDSEFQCAAGACVRFSLVCDGREDCADGSDEGGECSLPGCSPGLCDHSCYQSPVGPVCVCAPGFELENSGQICRDINECQRPSGQPCSQTCINTEGSYICACHPGYLLGPDGHTCKATGKWNWDYLKKESGPTLWGMVVERGSECEQEDILATADKNLVIYSVDYDLVDQKIFWADPNAESIRWTSLATKKDGIVVQGIKPDCIGVDWIGRNLYWTDGRAGQILAIQLTAIGRGKSEYTVVLKDDLIQPQSLALDPLNGLMYWSEVGEEPRIEQAGMDGGSRKILVNQGLGRPTSIALDQLSWKIFWSDEKFHCIGSVNLDGSGISMMQLTQIKSPFSVAVFEDKVFWSDLQTRTVQHVEKRTGKNRAVLIKRSGQPYGLKIMHEVLQPRSSSPCLDIGCSHLCLLSPRAKGSCRCPVGLLLADDGITCVSLQESGFVFLVLPTVLTQIYLKNLKTTPQQTNVPEHRTLPFTSVKQLAAVDYLVQEKALYLSELNTSDIRLLRLKEPGILSWRRVLSVKGAVIDFALDWMSGNIYWIDTENPYINVAFSNGQYPIVLLSENLYRPTSIALHPPTAVMCLADLGSQDDGRRGSSIECASMDGSQRKVLWLKSQVPVGLAFSDSGTRIYWADTGQGLIQSIQLDGSRYRVDQQGLKGLHLFACGQDMMLWTTVDDAQITRVWYNKAQVSENQWFQVDQKIVDLKVYSVLSQQGNNSCSRDNGGCSHICLPNPEGKTCRCPSGYCLVDGHTCVEAVQCAPMSQCCKDGQRCISKEQICDGHIDCLDGSDEVDCLNPGKIHSTSILKKPEAHKRLKPEAFELFQATESTTDVYLGQEEMRHPVRKTLTSQMSVSESKVPETKGRVETLQSKDLQTATNTPCSQDFCHGRGICIMEGKLRKCRCLVGYGGEFCQEAARGPVSGYVVLGGVIALSAALAVWGLFLHSRRERNSRETPSRNLDYDKENNQEEENLMKSETFVNDVYDDQRILNPFTN</sequence>
<evidence type="ECO:0000256" key="14">
    <source>
        <dbReference type="PROSITE-ProRule" id="PRU00124"/>
    </source>
</evidence>
<evidence type="ECO:0000256" key="3">
    <source>
        <dbReference type="ARBA" id="ARBA00022536"/>
    </source>
</evidence>
<feature type="disulfide bond" evidence="14">
    <location>
        <begin position="126"/>
        <end position="141"/>
    </location>
</feature>
<dbReference type="PROSITE" id="PS01187">
    <property type="entry name" value="EGF_CA"/>
    <property type="match status" value="2"/>
</dbReference>
<name>A0ABQ0F1L0_APOSI</name>
<feature type="repeat" description="LDL-receptor class B" evidence="15">
    <location>
        <begin position="1381"/>
        <end position="1424"/>
    </location>
</feature>
<dbReference type="InterPro" id="IPR000033">
    <property type="entry name" value="LDLR_classB_rpt"/>
</dbReference>
<dbReference type="InterPro" id="IPR002172">
    <property type="entry name" value="LDrepeatLR_classA_rpt"/>
</dbReference>
<feature type="disulfide bond" evidence="14">
    <location>
        <begin position="1122"/>
        <end position="1134"/>
    </location>
</feature>
<feature type="disulfide bond" evidence="14">
    <location>
        <begin position="1060"/>
        <end position="1075"/>
    </location>
</feature>
<evidence type="ECO:0000256" key="11">
    <source>
        <dbReference type="ARBA" id="ARBA00023170"/>
    </source>
</evidence>
<evidence type="ECO:0000256" key="1">
    <source>
        <dbReference type="ARBA" id="ARBA00004479"/>
    </source>
</evidence>
<feature type="disulfide bond" evidence="14">
    <location>
        <begin position="27"/>
        <end position="39"/>
    </location>
</feature>
<keyword evidence="5 16" id="KW-0812">Transmembrane</keyword>
<feature type="disulfide bond" evidence="14">
    <location>
        <begin position="998"/>
        <end position="1010"/>
    </location>
</feature>
<feature type="disulfide bond" evidence="14">
    <location>
        <begin position="1102"/>
        <end position="1117"/>
    </location>
</feature>
<keyword evidence="12" id="KW-0325">Glycoprotein</keyword>
<dbReference type="PROSITE" id="PS50026">
    <property type="entry name" value="EGF_3"/>
    <property type="match status" value="2"/>
</dbReference>
<evidence type="ECO:0000256" key="13">
    <source>
        <dbReference type="PROSITE-ProRule" id="PRU00076"/>
    </source>
</evidence>
<dbReference type="Gene3D" id="2.120.10.30">
    <property type="entry name" value="TolB, C-terminal domain"/>
    <property type="match status" value="4"/>
</dbReference>
<feature type="disulfide bond" evidence="14">
    <location>
        <begin position="899"/>
        <end position="914"/>
    </location>
</feature>
<feature type="disulfide bond" evidence="14">
    <location>
        <begin position="1897"/>
        <end position="1912"/>
    </location>
</feature>
<evidence type="ECO:0000256" key="2">
    <source>
        <dbReference type="ARBA" id="ARBA00009939"/>
    </source>
</evidence>
<accession>A0ABQ0F1L0</accession>
<dbReference type="PROSITE" id="PS51120">
    <property type="entry name" value="LDLRB"/>
    <property type="match status" value="3"/>
</dbReference>
<dbReference type="Pfam" id="PF12662">
    <property type="entry name" value="cEGF"/>
    <property type="match status" value="1"/>
</dbReference>
<dbReference type="Proteomes" id="UP001623349">
    <property type="component" value="Unassembled WGS sequence"/>
</dbReference>
<comment type="similarity">
    <text evidence="2">Belongs to the LDLR family.</text>
</comment>
<feature type="signal peptide" evidence="17">
    <location>
        <begin position="1"/>
        <end position="22"/>
    </location>
</feature>
<dbReference type="InterPro" id="IPR000152">
    <property type="entry name" value="EGF-type_Asp/Asn_hydroxyl_site"/>
</dbReference>
<keyword evidence="6 17" id="KW-0732">Signal</keyword>
<dbReference type="InterPro" id="IPR018097">
    <property type="entry name" value="EGF_Ca-bd_CS"/>
</dbReference>
<feature type="repeat" description="LDL-receptor class B" evidence="15">
    <location>
        <begin position="462"/>
        <end position="507"/>
    </location>
</feature>
<dbReference type="PROSITE" id="PS00010">
    <property type="entry name" value="ASX_HYDROXYL"/>
    <property type="match status" value="2"/>
</dbReference>
<feature type="disulfide bond" evidence="14">
    <location>
        <begin position="939"/>
        <end position="954"/>
    </location>
</feature>
<keyword evidence="10 13" id="KW-1015">Disulfide bond</keyword>
<evidence type="ECO:0000313" key="20">
    <source>
        <dbReference type="Proteomes" id="UP001623349"/>
    </source>
</evidence>
<keyword evidence="3 13" id="KW-0245">EGF-like domain</keyword>
<keyword evidence="9 16" id="KW-0472">Membrane</keyword>
<evidence type="ECO:0000256" key="16">
    <source>
        <dbReference type="SAM" id="Phobius"/>
    </source>
</evidence>
<dbReference type="Pfam" id="PF00057">
    <property type="entry name" value="Ldl_recept_a"/>
    <property type="match status" value="12"/>
</dbReference>
<dbReference type="InterPro" id="IPR011042">
    <property type="entry name" value="6-blade_b-propeller_TolB-like"/>
</dbReference>
<dbReference type="PROSITE" id="PS00022">
    <property type="entry name" value="EGF_1"/>
    <property type="match status" value="1"/>
</dbReference>
<proteinExistence type="inferred from homology"/>
<feature type="domain" description="EGF-like" evidence="18">
    <location>
        <begin position="1995"/>
        <end position="2031"/>
    </location>
</feature>
<evidence type="ECO:0000256" key="15">
    <source>
        <dbReference type="PROSITE-ProRule" id="PRU00461"/>
    </source>
</evidence>
<dbReference type="SMART" id="SM00135">
    <property type="entry name" value="LY"/>
    <property type="match status" value="13"/>
</dbReference>
<evidence type="ECO:0000256" key="9">
    <source>
        <dbReference type="ARBA" id="ARBA00023136"/>
    </source>
</evidence>
<evidence type="ECO:0000313" key="19">
    <source>
        <dbReference type="EMBL" id="GAB1293100.1"/>
    </source>
</evidence>
<evidence type="ECO:0000256" key="5">
    <source>
        <dbReference type="ARBA" id="ARBA00022692"/>
    </source>
</evidence>
<feature type="transmembrane region" description="Helical" evidence="16">
    <location>
        <begin position="2038"/>
        <end position="2060"/>
    </location>
</feature>
<dbReference type="CDD" id="cd00112">
    <property type="entry name" value="LDLa"/>
    <property type="match status" value="12"/>
</dbReference>
<keyword evidence="4" id="KW-0254">Endocytosis</keyword>
<feature type="disulfide bond" evidence="14">
    <location>
        <begin position="1017"/>
        <end position="1032"/>
    </location>
</feature>
<evidence type="ECO:0000256" key="8">
    <source>
        <dbReference type="ARBA" id="ARBA00022989"/>
    </source>
</evidence>
<dbReference type="Gene3D" id="4.10.1220.10">
    <property type="entry name" value="EGF-type module"/>
    <property type="match status" value="1"/>
</dbReference>
<feature type="disulfide bond" evidence="14">
    <location>
        <begin position="73"/>
        <end position="91"/>
    </location>
</feature>
<dbReference type="InterPro" id="IPR001881">
    <property type="entry name" value="EGF-like_Ca-bd_dom"/>
</dbReference>
<comment type="subcellular location">
    <subcellularLocation>
        <location evidence="1">Membrane</location>
        <topology evidence="1">Single-pass type I membrane protein</topology>
    </subcellularLocation>
</comment>
<dbReference type="Gene3D" id="4.10.400.10">
    <property type="entry name" value="Low-density Lipoprotein Receptor"/>
    <property type="match status" value="11"/>
</dbReference>
<feature type="disulfide bond" evidence="14">
    <location>
        <begin position="1005"/>
        <end position="1023"/>
    </location>
</feature>
<dbReference type="InterPro" id="IPR051221">
    <property type="entry name" value="LDLR-related"/>
</dbReference>
<dbReference type="Gene3D" id="2.10.25.10">
    <property type="entry name" value="Laminin"/>
    <property type="match status" value="5"/>
</dbReference>
<evidence type="ECO:0000256" key="17">
    <source>
        <dbReference type="SAM" id="SignalP"/>
    </source>
</evidence>
<gene>
    <name evidence="19" type="ORF">APTSU1_000833100</name>
</gene>
<evidence type="ECO:0000256" key="4">
    <source>
        <dbReference type="ARBA" id="ARBA00022583"/>
    </source>
</evidence>
<feature type="disulfide bond" evidence="14">
    <location>
        <begin position="183"/>
        <end position="195"/>
    </location>
</feature>
<reference evidence="19 20" key="1">
    <citation type="submission" date="2024-08" db="EMBL/GenBank/DDBJ databases">
        <title>The draft genome of Apodemus speciosus.</title>
        <authorList>
            <person name="Nabeshima K."/>
            <person name="Suzuki S."/>
            <person name="Onuma M."/>
        </authorList>
    </citation>
    <scope>NUCLEOTIDE SEQUENCE [LARGE SCALE GENOMIC DNA]</scope>
    <source>
        <strain evidence="19">IB14-021</strain>
    </source>
</reference>
<dbReference type="Pfam" id="PF07645">
    <property type="entry name" value="EGF_CA"/>
    <property type="match status" value="1"/>
</dbReference>
<feature type="disulfide bond" evidence="14">
    <location>
        <begin position="1129"/>
        <end position="1147"/>
    </location>
</feature>
<feature type="disulfide bond" evidence="14">
    <location>
        <begin position="190"/>
        <end position="208"/>
    </location>
</feature>
<dbReference type="PANTHER" id="PTHR22722">
    <property type="entry name" value="LOW-DENSITY LIPOPROTEIN RECEPTOR-RELATED PROTEIN 2-RELATED"/>
    <property type="match status" value="1"/>
</dbReference>
<comment type="caution">
    <text evidence="13">Lacks conserved residue(s) required for the propagation of feature annotation.</text>
</comment>
<dbReference type="Pfam" id="PF00058">
    <property type="entry name" value="Ldl_recept_b"/>
    <property type="match status" value="3"/>
</dbReference>
<dbReference type="PRINTS" id="PR00261">
    <property type="entry name" value="LDLRECEPTOR"/>
</dbReference>
<feature type="disulfide bond" evidence="14">
    <location>
        <begin position="85"/>
        <end position="100"/>
    </location>
</feature>
<feature type="disulfide bond" evidence="13">
    <location>
        <begin position="2021"/>
        <end position="2030"/>
    </location>
</feature>
<dbReference type="InterPro" id="IPR036055">
    <property type="entry name" value="LDL_receptor-like_sf"/>
</dbReference>
<feature type="domain" description="EGF-like" evidence="18">
    <location>
        <begin position="1197"/>
        <end position="1238"/>
    </location>
</feature>
<dbReference type="InterPro" id="IPR023415">
    <property type="entry name" value="LDLR_class-A_CS"/>
</dbReference>
<feature type="disulfide bond" evidence="14">
    <location>
        <begin position="153"/>
        <end position="171"/>
    </location>
</feature>
<evidence type="ECO:0000256" key="6">
    <source>
        <dbReference type="ARBA" id="ARBA00022729"/>
    </source>
</evidence>
<dbReference type="SMART" id="SM00179">
    <property type="entry name" value="EGF_CA"/>
    <property type="match status" value="3"/>
</dbReference>
<evidence type="ECO:0000259" key="18">
    <source>
        <dbReference type="PROSITE" id="PS50026"/>
    </source>
</evidence>
<dbReference type="PROSITE" id="PS50068">
    <property type="entry name" value="LDLRA_2"/>
    <property type="match status" value="13"/>
</dbReference>
<protein>
    <submittedName>
        <fullName evidence="19">Predicted gene, 19410</fullName>
    </submittedName>
</protein>
<dbReference type="SUPFAM" id="SSF57196">
    <property type="entry name" value="EGF/Laminin"/>
    <property type="match status" value="7"/>
</dbReference>
<dbReference type="EMBL" id="BAAFST010000008">
    <property type="protein sequence ID" value="GAB1293100.1"/>
    <property type="molecule type" value="Genomic_DNA"/>
</dbReference>
<keyword evidence="20" id="KW-1185">Reference proteome</keyword>
<feature type="repeat" description="LDL-receptor class B" evidence="15">
    <location>
        <begin position="1654"/>
        <end position="1696"/>
    </location>
</feature>
<comment type="caution">
    <text evidence="19">The sequence shown here is derived from an EMBL/GenBank/DDBJ whole genome shotgun (WGS) entry which is preliminary data.</text>
</comment>
<organism evidence="19 20">
    <name type="scientific">Apodemus speciosus</name>
    <name type="common">Large Japanese field mouse</name>
    <dbReference type="NCBI Taxonomy" id="105296"/>
    <lineage>
        <taxon>Eukaryota</taxon>
        <taxon>Metazoa</taxon>
        <taxon>Chordata</taxon>
        <taxon>Craniata</taxon>
        <taxon>Vertebrata</taxon>
        <taxon>Euteleostomi</taxon>
        <taxon>Mammalia</taxon>
        <taxon>Eutheria</taxon>
        <taxon>Euarchontoglires</taxon>
        <taxon>Glires</taxon>
        <taxon>Rodentia</taxon>
        <taxon>Myomorpha</taxon>
        <taxon>Muroidea</taxon>
        <taxon>Muridae</taxon>
        <taxon>Murinae</taxon>
        <taxon>Apodemus</taxon>
    </lineage>
</organism>
<dbReference type="InterPro" id="IPR026823">
    <property type="entry name" value="cEGF"/>
</dbReference>
<evidence type="ECO:0000256" key="12">
    <source>
        <dbReference type="ARBA" id="ARBA00023180"/>
    </source>
</evidence>
<dbReference type="InterPro" id="IPR049883">
    <property type="entry name" value="NOTCH1_EGF-like"/>
</dbReference>
<keyword evidence="11" id="KW-0675">Receptor</keyword>